<evidence type="ECO:0000313" key="2">
    <source>
        <dbReference type="EMBL" id="SAI30627.1"/>
    </source>
</evidence>
<evidence type="ECO:0008006" key="4">
    <source>
        <dbReference type="Google" id="ProtNLM"/>
    </source>
</evidence>
<feature type="compositionally biased region" description="Basic and acidic residues" evidence="1">
    <location>
        <begin position="19"/>
        <end position="32"/>
    </location>
</feature>
<evidence type="ECO:0000256" key="1">
    <source>
        <dbReference type="SAM" id="MobiDB-lite"/>
    </source>
</evidence>
<feature type="region of interest" description="Disordered" evidence="1">
    <location>
        <begin position="19"/>
        <end position="71"/>
    </location>
</feature>
<name>A0A157PAW4_9BORD</name>
<sequence length="71" mass="7914">MGIKAFSAHILDFPDLQAERDDRDQLTRDGIDSARAGNTVSHEQVRAWVESLGQAKPLPMPQPTGRRNTSR</sequence>
<protein>
    <recommendedName>
        <fullName evidence="4">CopG family transcriptional regulator</fullName>
    </recommendedName>
</protein>
<reference evidence="2 3" key="1">
    <citation type="submission" date="2016-03" db="EMBL/GenBank/DDBJ databases">
        <authorList>
            <consortium name="Pathogen Informatics"/>
        </authorList>
    </citation>
    <scope>NUCLEOTIDE SEQUENCE [LARGE SCALE GENOMIC DNA]</scope>
    <source>
        <strain evidence="2 3">NCTC13364</strain>
    </source>
</reference>
<accession>A0A157PAW4</accession>
<dbReference type="EMBL" id="FKBS01000014">
    <property type="protein sequence ID" value="SAI30627.1"/>
    <property type="molecule type" value="Genomic_DNA"/>
</dbReference>
<dbReference type="Proteomes" id="UP000077037">
    <property type="component" value="Unassembled WGS sequence"/>
</dbReference>
<gene>
    <name evidence="2" type="ORF">SAMEA1982600_02441</name>
</gene>
<proteinExistence type="predicted"/>
<organism evidence="2 3">
    <name type="scientific">Bordetella ansorpii</name>
    <dbReference type="NCBI Taxonomy" id="288768"/>
    <lineage>
        <taxon>Bacteria</taxon>
        <taxon>Pseudomonadati</taxon>
        <taxon>Pseudomonadota</taxon>
        <taxon>Betaproteobacteria</taxon>
        <taxon>Burkholderiales</taxon>
        <taxon>Alcaligenaceae</taxon>
        <taxon>Bordetella</taxon>
    </lineage>
</organism>
<evidence type="ECO:0000313" key="3">
    <source>
        <dbReference type="Proteomes" id="UP000077037"/>
    </source>
</evidence>
<dbReference type="AlphaFoldDB" id="A0A157PAW4"/>